<keyword evidence="3" id="KW-1185">Reference proteome</keyword>
<sequence>MTGNRHMLRNTPAHQYNKKQSSELEVLPGKLGNAGNYPDDRHKPRKPKQEEQHQNDINIDVAASTRRPDEEQTSAAVTYPSMALGQNRDVVGQTNESQAASGPMHPSAIEHITLTLTQLSRHHSAPLSRDPSVPQEIHDYPPATMEALTEVNSTLDDLLNRFADSQVYGVSLGDSKKHAVQRIMQFGRSSKITRIDLSTTE</sequence>
<dbReference type="Proteomes" id="UP001365128">
    <property type="component" value="Unassembled WGS sequence"/>
</dbReference>
<feature type="compositionally biased region" description="Basic and acidic residues" evidence="1">
    <location>
        <begin position="38"/>
        <end position="54"/>
    </location>
</feature>
<protein>
    <submittedName>
        <fullName evidence="2">Uncharacterized protein</fullName>
    </submittedName>
</protein>
<organism evidence="2 3">
    <name type="scientific">Phyllosticta citricarpa</name>
    <dbReference type="NCBI Taxonomy" id="55181"/>
    <lineage>
        <taxon>Eukaryota</taxon>
        <taxon>Fungi</taxon>
        <taxon>Dikarya</taxon>
        <taxon>Ascomycota</taxon>
        <taxon>Pezizomycotina</taxon>
        <taxon>Dothideomycetes</taxon>
        <taxon>Dothideomycetes incertae sedis</taxon>
        <taxon>Botryosphaeriales</taxon>
        <taxon>Phyllostictaceae</taxon>
        <taxon>Phyllosticta</taxon>
    </lineage>
</organism>
<feature type="region of interest" description="Disordered" evidence="1">
    <location>
        <begin position="1"/>
        <end position="85"/>
    </location>
</feature>
<evidence type="ECO:0000313" key="3">
    <source>
        <dbReference type="Proteomes" id="UP001365128"/>
    </source>
</evidence>
<evidence type="ECO:0000313" key="2">
    <source>
        <dbReference type="EMBL" id="KAK7546269.1"/>
    </source>
</evidence>
<gene>
    <name evidence="2" type="ORF">IWX46DRAFT_657223</name>
</gene>
<reference evidence="2 3" key="1">
    <citation type="submission" date="2024-04" db="EMBL/GenBank/DDBJ databases">
        <title>Phyllosticta paracitricarpa is synonymous to the EU quarantine fungus P. citricarpa based on phylogenomic analyses.</title>
        <authorList>
            <consortium name="Lawrence Berkeley National Laboratory"/>
            <person name="Van Ingen-Buijs V.A."/>
            <person name="Van Westerhoven A.C."/>
            <person name="Haridas S."/>
            <person name="Skiadas P."/>
            <person name="Martin F."/>
            <person name="Groenewald J.Z."/>
            <person name="Crous P.W."/>
            <person name="Seidl M.F."/>
        </authorList>
    </citation>
    <scope>NUCLEOTIDE SEQUENCE [LARGE SCALE GENOMIC DNA]</scope>
    <source>
        <strain evidence="2 3">CBS 122670</strain>
    </source>
</reference>
<comment type="caution">
    <text evidence="2">The sequence shown here is derived from an EMBL/GenBank/DDBJ whole genome shotgun (WGS) entry which is preliminary data.</text>
</comment>
<evidence type="ECO:0000256" key="1">
    <source>
        <dbReference type="SAM" id="MobiDB-lite"/>
    </source>
</evidence>
<dbReference type="EMBL" id="JBBPDW010000015">
    <property type="protein sequence ID" value="KAK7546269.1"/>
    <property type="molecule type" value="Genomic_DNA"/>
</dbReference>
<proteinExistence type="predicted"/>
<accession>A0ABR1MD68</accession>
<name>A0ABR1MD68_9PEZI</name>